<keyword evidence="4" id="KW-1185">Reference proteome</keyword>
<dbReference type="PANTHER" id="PTHR33777">
    <property type="entry name" value="UPF0045 PROTEIN ECM15"/>
    <property type="match status" value="1"/>
</dbReference>
<dbReference type="OrthoDB" id="9793516at2"/>
<dbReference type="PANTHER" id="PTHR33777:SF1">
    <property type="entry name" value="UPF0045 PROTEIN ECM15"/>
    <property type="match status" value="1"/>
</dbReference>
<dbReference type="InterPro" id="IPR029756">
    <property type="entry name" value="MTH1187/YkoF-like"/>
</dbReference>
<evidence type="ECO:0000256" key="1">
    <source>
        <dbReference type="ARBA" id="ARBA00010272"/>
    </source>
</evidence>
<dbReference type="SUPFAM" id="SSF89957">
    <property type="entry name" value="MTH1187/YkoF-like"/>
    <property type="match status" value="1"/>
</dbReference>
<evidence type="ECO:0000259" key="2">
    <source>
        <dbReference type="Pfam" id="PF01910"/>
    </source>
</evidence>
<dbReference type="Gene3D" id="3.30.70.930">
    <property type="match status" value="1"/>
</dbReference>
<protein>
    <recommendedName>
        <fullName evidence="2">Thiamine-binding protein domain-containing protein</fullName>
    </recommendedName>
</protein>
<gene>
    <name evidence="3" type="ORF">CAY53_08750</name>
</gene>
<name>A0A2L1GPD2_9BACT</name>
<dbReference type="AlphaFoldDB" id="A0A2L1GPD2"/>
<evidence type="ECO:0000313" key="4">
    <source>
        <dbReference type="Proteomes" id="UP000239867"/>
    </source>
</evidence>
<reference evidence="3 4" key="1">
    <citation type="journal article" date="2018" name="MBio">
        <title>Insights into the evolution of host association through the isolation and characterization of a novel human periodontal pathobiont, Desulfobulbus oralis.</title>
        <authorList>
            <person name="Cross K.L."/>
            <person name="Chirania P."/>
            <person name="Xiong W."/>
            <person name="Beall C.J."/>
            <person name="Elkins J.G."/>
            <person name="Giannone R.J."/>
            <person name="Griffen A.L."/>
            <person name="Guss A.M."/>
            <person name="Hettich R.L."/>
            <person name="Joshi S.S."/>
            <person name="Mokrzan E.M."/>
            <person name="Martin R.K."/>
            <person name="Zhulin I.B."/>
            <person name="Leys E.J."/>
            <person name="Podar M."/>
        </authorList>
    </citation>
    <scope>NUCLEOTIDE SEQUENCE [LARGE SCALE GENOMIC DNA]</scope>
    <source>
        <strain evidence="3 4">ORNL</strain>
    </source>
</reference>
<dbReference type="RefSeq" id="WP_104936794.1">
    <property type="nucleotide sequence ID" value="NZ_CP021255.1"/>
</dbReference>
<dbReference type="KEGG" id="deo:CAY53_08750"/>
<dbReference type="GO" id="GO:0005829">
    <property type="term" value="C:cytosol"/>
    <property type="evidence" value="ECO:0007669"/>
    <property type="project" value="TreeGrafter"/>
</dbReference>
<dbReference type="EMBL" id="CP021255">
    <property type="protein sequence ID" value="AVD71543.1"/>
    <property type="molecule type" value="Genomic_DNA"/>
</dbReference>
<evidence type="ECO:0000313" key="3">
    <source>
        <dbReference type="EMBL" id="AVD71543.1"/>
    </source>
</evidence>
<dbReference type="Pfam" id="PF01910">
    <property type="entry name" value="Thiamine_BP"/>
    <property type="match status" value="1"/>
</dbReference>
<proteinExistence type="inferred from homology"/>
<feature type="domain" description="Thiamine-binding protein" evidence="2">
    <location>
        <begin position="5"/>
        <end position="94"/>
    </location>
</feature>
<dbReference type="Proteomes" id="UP000239867">
    <property type="component" value="Chromosome"/>
</dbReference>
<dbReference type="InterPro" id="IPR051614">
    <property type="entry name" value="UPF0045_domain"/>
</dbReference>
<accession>A0A2L1GPD2</accession>
<organism evidence="3 4">
    <name type="scientific">Desulfobulbus oralis</name>
    <dbReference type="NCBI Taxonomy" id="1986146"/>
    <lineage>
        <taxon>Bacteria</taxon>
        <taxon>Pseudomonadati</taxon>
        <taxon>Thermodesulfobacteriota</taxon>
        <taxon>Desulfobulbia</taxon>
        <taxon>Desulfobulbales</taxon>
        <taxon>Desulfobulbaceae</taxon>
        <taxon>Desulfobulbus</taxon>
    </lineage>
</organism>
<sequence length="102" mass="11282">MNTLVAVAISPYGTGEELSKEVAECVRIIRASGLPNRTNSMFTEIEGDWDEVMKVVREATFSLAARGVRTEVVFKADIRPGHEGMMDKKVAIVERILEKKSA</sequence>
<dbReference type="InterPro" id="IPR002767">
    <property type="entry name" value="Thiamine_BP"/>
</dbReference>
<comment type="similarity">
    <text evidence="1">Belongs to the UPF0045 family.</text>
</comment>